<evidence type="ECO:0000259" key="2">
    <source>
        <dbReference type="Pfam" id="PF13568"/>
    </source>
</evidence>
<feature type="signal peptide" evidence="1">
    <location>
        <begin position="1"/>
        <end position="36"/>
    </location>
</feature>
<keyword evidence="1" id="KW-0732">Signal</keyword>
<gene>
    <name evidence="3" type="ORF">SAMN04515668_0412</name>
</gene>
<dbReference type="OrthoDB" id="1467485at2"/>
<protein>
    <submittedName>
        <fullName evidence="3">Outer membrane protein beta-barrel domain-containing protein</fullName>
    </submittedName>
</protein>
<proteinExistence type="predicted"/>
<dbReference type="Pfam" id="PF13568">
    <property type="entry name" value="OMP_b-brl_2"/>
    <property type="match status" value="1"/>
</dbReference>
<evidence type="ECO:0000313" key="3">
    <source>
        <dbReference type="EMBL" id="SFP80708.1"/>
    </source>
</evidence>
<dbReference type="InterPro" id="IPR025665">
    <property type="entry name" value="Beta-barrel_OMP_2"/>
</dbReference>
<dbReference type="STRING" id="1227077.SAMN04515668_0412"/>
<dbReference type="Proteomes" id="UP000199029">
    <property type="component" value="Unassembled WGS sequence"/>
</dbReference>
<organism evidence="3 4">
    <name type="scientific">Hymenobacter arizonensis</name>
    <name type="common">Siccationidurans arizonensis</name>
    <dbReference type="NCBI Taxonomy" id="1227077"/>
    <lineage>
        <taxon>Bacteria</taxon>
        <taxon>Pseudomonadati</taxon>
        <taxon>Bacteroidota</taxon>
        <taxon>Cytophagia</taxon>
        <taxon>Cytophagales</taxon>
        <taxon>Hymenobacteraceae</taxon>
        <taxon>Hymenobacter</taxon>
    </lineage>
</organism>
<keyword evidence="4" id="KW-1185">Reference proteome</keyword>
<dbReference type="AlphaFoldDB" id="A0A1I5TCJ9"/>
<dbReference type="EMBL" id="FOXS01000001">
    <property type="protein sequence ID" value="SFP80708.1"/>
    <property type="molecule type" value="Genomic_DNA"/>
</dbReference>
<sequence length="268" mass="29866">MATTHIRHQLHLHGAQIKRFALLGLLGLLVPTAAMAQRKASAKATRGKGGTVKSITVKNLPAYDERWFHPGMYIGFTGSRFIIEQSQTYINNQNITATSVVSPSLGVGFIGDARLGNPESPFILRFAPGVTFLTRRVEFRPRGYANPDSIVTQEVTSTVIQFPLLLKYQSDRRRNSRVYMIAGLSPTLTASNRRSDPLRNQLRALNNDLTLEYGVGLDLFYPLFKLAPELRFSHGLRNLLVAGDKDVFSRSLQSMSTNSVTLYINIQN</sequence>
<evidence type="ECO:0000256" key="1">
    <source>
        <dbReference type="SAM" id="SignalP"/>
    </source>
</evidence>
<accession>A0A1I5TCJ9</accession>
<dbReference type="RefSeq" id="WP_092668449.1">
    <property type="nucleotide sequence ID" value="NZ_FOXS01000001.1"/>
</dbReference>
<evidence type="ECO:0000313" key="4">
    <source>
        <dbReference type="Proteomes" id="UP000199029"/>
    </source>
</evidence>
<reference evidence="4" key="1">
    <citation type="submission" date="2016-10" db="EMBL/GenBank/DDBJ databases">
        <authorList>
            <person name="Varghese N."/>
            <person name="Submissions S."/>
        </authorList>
    </citation>
    <scope>NUCLEOTIDE SEQUENCE [LARGE SCALE GENOMIC DNA]</scope>
    <source>
        <strain evidence="4">OR362-8,ATCC BAA-1266,JCM 13504</strain>
    </source>
</reference>
<feature type="domain" description="Outer membrane protein beta-barrel" evidence="2">
    <location>
        <begin position="68"/>
        <end position="240"/>
    </location>
</feature>
<name>A0A1I5TCJ9_HYMAR</name>
<feature type="chain" id="PRO_5011676653" evidence="1">
    <location>
        <begin position="37"/>
        <end position="268"/>
    </location>
</feature>